<feature type="region of interest" description="Disordered" evidence="2">
    <location>
        <begin position="87"/>
        <end position="108"/>
    </location>
</feature>
<accession>A0A0D7E8K1</accession>
<dbReference type="InterPro" id="IPR035901">
    <property type="entry name" value="GIY-YIG_endonuc_sf"/>
</dbReference>
<evidence type="ECO:0000313" key="4">
    <source>
        <dbReference type="EMBL" id="KIZ37103.1"/>
    </source>
</evidence>
<dbReference type="AlphaFoldDB" id="A0A0D7E8K1"/>
<dbReference type="PATRIC" id="fig|1076.23.peg.5731"/>
<dbReference type="OrthoDB" id="7159537at2"/>
<evidence type="ECO:0000256" key="2">
    <source>
        <dbReference type="SAM" id="MobiDB-lite"/>
    </source>
</evidence>
<comment type="caution">
    <text evidence="4">The sequence shown here is derived from an EMBL/GenBank/DDBJ whole genome shotgun (WGS) entry which is preliminary data.</text>
</comment>
<dbReference type="Pfam" id="PF01541">
    <property type="entry name" value="GIY-YIG"/>
    <property type="match status" value="1"/>
</dbReference>
<dbReference type="PANTHER" id="PTHR34477">
    <property type="entry name" value="UPF0213 PROTEIN YHBQ"/>
    <property type="match status" value="1"/>
</dbReference>
<dbReference type="PROSITE" id="PS50164">
    <property type="entry name" value="GIY_YIG"/>
    <property type="match status" value="1"/>
</dbReference>
<dbReference type="STRING" id="1421013.GCA_000504425_00470"/>
<dbReference type="EMBL" id="JXXE01000545">
    <property type="protein sequence ID" value="KIZ37103.1"/>
    <property type="molecule type" value="Genomic_DNA"/>
</dbReference>
<evidence type="ECO:0000313" key="5">
    <source>
        <dbReference type="Proteomes" id="UP000032515"/>
    </source>
</evidence>
<dbReference type="SUPFAM" id="SSF82771">
    <property type="entry name" value="GIY-YIG endonuclease"/>
    <property type="match status" value="1"/>
</dbReference>
<protein>
    <submittedName>
        <fullName evidence="4">Excinuclease ABC subunit C</fullName>
    </submittedName>
</protein>
<dbReference type="PANTHER" id="PTHR34477:SF1">
    <property type="entry name" value="UPF0213 PROTEIN YHBQ"/>
    <property type="match status" value="1"/>
</dbReference>
<evidence type="ECO:0000256" key="1">
    <source>
        <dbReference type="ARBA" id="ARBA00007435"/>
    </source>
</evidence>
<gene>
    <name evidence="4" type="ORF">OO17_23960</name>
</gene>
<dbReference type="InterPro" id="IPR000305">
    <property type="entry name" value="GIY-YIG_endonuc"/>
</dbReference>
<dbReference type="InterPro" id="IPR050190">
    <property type="entry name" value="UPF0213_domain"/>
</dbReference>
<feature type="domain" description="GIY-YIG" evidence="3">
    <location>
        <begin position="7"/>
        <end position="84"/>
    </location>
</feature>
<dbReference type="CDD" id="cd10449">
    <property type="entry name" value="GIY-YIG_SLX1_like"/>
    <property type="match status" value="1"/>
</dbReference>
<evidence type="ECO:0000259" key="3">
    <source>
        <dbReference type="PROSITE" id="PS50164"/>
    </source>
</evidence>
<comment type="similarity">
    <text evidence="1">Belongs to the UPF0213 family.</text>
</comment>
<reference evidence="4 5" key="1">
    <citation type="submission" date="2014-11" db="EMBL/GenBank/DDBJ databases">
        <title>Genomics and ecophysiology of heterotrophic nitrogen fixing bacteria isolated from estuarine surface water.</title>
        <authorList>
            <person name="Bentzon-Tilia M."/>
            <person name="Severin I."/>
            <person name="Hansen L.H."/>
            <person name="Riemann L."/>
        </authorList>
    </citation>
    <scope>NUCLEOTIDE SEQUENCE [LARGE SCALE GENOMIC DNA]</scope>
    <source>
        <strain evidence="4 5">BAL398</strain>
    </source>
</reference>
<proteinExistence type="inferred from homology"/>
<dbReference type="Proteomes" id="UP000032515">
    <property type="component" value="Unassembled WGS sequence"/>
</dbReference>
<organism evidence="4 5">
    <name type="scientific">Rhodopseudomonas palustris</name>
    <dbReference type="NCBI Taxonomy" id="1076"/>
    <lineage>
        <taxon>Bacteria</taxon>
        <taxon>Pseudomonadati</taxon>
        <taxon>Pseudomonadota</taxon>
        <taxon>Alphaproteobacteria</taxon>
        <taxon>Hyphomicrobiales</taxon>
        <taxon>Nitrobacteraceae</taxon>
        <taxon>Rhodopseudomonas</taxon>
    </lineage>
</organism>
<name>A0A0D7E8K1_RHOPL</name>
<sequence>MEESFVEDCFVYVLGCASGRRYLTYVGWTLDLDRRLAQHNAGTGARSTRGRSWVLIHSERFTTRQQAMSREWHLKRDRTLRKRLAAQAKGNIQKPQSGVELTASVTPR</sequence>
<dbReference type="Gene3D" id="3.40.1440.10">
    <property type="entry name" value="GIY-YIG endonuclease"/>
    <property type="match status" value="1"/>
</dbReference>
<dbReference type="RefSeq" id="WP_044416460.1">
    <property type="nucleotide sequence ID" value="NZ_JXXE01000545.1"/>
</dbReference>